<evidence type="ECO:0000256" key="2">
    <source>
        <dbReference type="ARBA" id="ARBA00011022"/>
    </source>
</evidence>
<keyword evidence="7" id="KW-1185">Reference proteome</keyword>
<feature type="compositionally biased region" description="Low complexity" evidence="5">
    <location>
        <begin position="127"/>
        <end position="138"/>
    </location>
</feature>
<dbReference type="Pfam" id="PF15341">
    <property type="entry name" value="SLX9"/>
    <property type="match status" value="1"/>
</dbReference>
<comment type="subcellular location">
    <subcellularLocation>
        <location evidence="1">Nucleus</location>
        <location evidence="1">Nucleolus</location>
    </subcellularLocation>
</comment>
<protein>
    <recommendedName>
        <fullName evidence="3">Ribosome biogenesis protein SLX9</fullName>
    </recommendedName>
</protein>
<evidence type="ECO:0000313" key="6">
    <source>
        <dbReference type="EMBL" id="GLB36259.1"/>
    </source>
</evidence>
<organism evidence="6 7">
    <name type="scientific">Lyophyllum shimeji</name>
    <name type="common">Hon-shimeji</name>
    <name type="synonym">Tricholoma shimeji</name>
    <dbReference type="NCBI Taxonomy" id="47721"/>
    <lineage>
        <taxon>Eukaryota</taxon>
        <taxon>Fungi</taxon>
        <taxon>Dikarya</taxon>
        <taxon>Basidiomycota</taxon>
        <taxon>Agaricomycotina</taxon>
        <taxon>Agaricomycetes</taxon>
        <taxon>Agaricomycetidae</taxon>
        <taxon>Agaricales</taxon>
        <taxon>Tricholomatineae</taxon>
        <taxon>Lyophyllaceae</taxon>
        <taxon>Lyophyllum</taxon>
    </lineage>
</organism>
<dbReference type="GO" id="GO:0005730">
    <property type="term" value="C:nucleolus"/>
    <property type="evidence" value="ECO:0007669"/>
    <property type="project" value="UniProtKB-SubCell"/>
</dbReference>
<gene>
    <name evidence="6" type="ORF">LshimejAT787_0305470</name>
</gene>
<keyword evidence="4" id="KW-0539">Nucleus</keyword>
<dbReference type="GO" id="GO:0030688">
    <property type="term" value="C:preribosome, small subunit precursor"/>
    <property type="evidence" value="ECO:0007669"/>
    <property type="project" value="InterPro"/>
</dbReference>
<proteinExistence type="inferred from homology"/>
<dbReference type="AlphaFoldDB" id="A0A9P3PIW4"/>
<accession>A0A9P3PIW4</accession>
<comment type="caution">
    <text evidence="6">The sequence shown here is derived from an EMBL/GenBank/DDBJ whole genome shotgun (WGS) entry which is preliminary data.</text>
</comment>
<dbReference type="GO" id="GO:0030686">
    <property type="term" value="C:90S preribosome"/>
    <property type="evidence" value="ECO:0007669"/>
    <property type="project" value="InterPro"/>
</dbReference>
<feature type="region of interest" description="Disordered" evidence="5">
    <location>
        <begin position="1"/>
        <end position="20"/>
    </location>
</feature>
<evidence type="ECO:0000313" key="7">
    <source>
        <dbReference type="Proteomes" id="UP001063166"/>
    </source>
</evidence>
<feature type="region of interest" description="Disordered" evidence="5">
    <location>
        <begin position="127"/>
        <end position="169"/>
    </location>
</feature>
<evidence type="ECO:0000256" key="1">
    <source>
        <dbReference type="ARBA" id="ARBA00004604"/>
    </source>
</evidence>
<dbReference type="PANTHER" id="PTHR31109:SF2">
    <property type="entry name" value="RIBOSOME BIOGENESIS PROTEIN SLX9 HOMOLOG"/>
    <property type="match status" value="1"/>
</dbReference>
<dbReference type="PANTHER" id="PTHR31109">
    <property type="entry name" value="PROTEIN FAM207A"/>
    <property type="match status" value="1"/>
</dbReference>
<reference evidence="6" key="1">
    <citation type="submission" date="2022-07" db="EMBL/GenBank/DDBJ databases">
        <title>The genome of Lyophyllum shimeji provides insight into the initial evolution of ectomycorrhizal fungal genome.</title>
        <authorList>
            <person name="Kobayashi Y."/>
            <person name="Shibata T."/>
            <person name="Hirakawa H."/>
            <person name="Shigenobu S."/>
            <person name="Nishiyama T."/>
            <person name="Yamada A."/>
            <person name="Hasebe M."/>
            <person name="Kawaguchi M."/>
        </authorList>
    </citation>
    <scope>NUCLEOTIDE SEQUENCE</scope>
    <source>
        <strain evidence="6">AT787</strain>
    </source>
</reference>
<dbReference type="GO" id="GO:0000462">
    <property type="term" value="P:maturation of SSU-rRNA from tricistronic rRNA transcript (SSU-rRNA, 5.8S rRNA, LSU-rRNA)"/>
    <property type="evidence" value="ECO:0007669"/>
    <property type="project" value="InterPro"/>
</dbReference>
<dbReference type="OrthoDB" id="18703at2759"/>
<evidence type="ECO:0000256" key="3">
    <source>
        <dbReference type="ARBA" id="ARBA00021321"/>
    </source>
</evidence>
<name>A0A9P3PIW4_LYOSH</name>
<sequence length="204" mass="22639">MPKETHRRSGAHEPSVKLRKRKFAVQDNAVEHVKIGDAIEASGTEILESLSASEVRPVRTKKEKLQQKHEAFLQRLDISHSPYSKSHLRRMKRKAKEQIAGGLDDMQAAIASLDEEIPAAVSQSVKDAAASSSAPPSRAHIKPGMIGEGKKAPLSKSQRKRALQTEQVRHPLILSNPDFKANPFQTIRTHAQNTLVMRQIPSNK</sequence>
<comment type="similarity">
    <text evidence="2">Belongs to the SLX9 family.</text>
</comment>
<dbReference type="Proteomes" id="UP001063166">
    <property type="component" value="Unassembled WGS sequence"/>
</dbReference>
<evidence type="ECO:0000256" key="4">
    <source>
        <dbReference type="ARBA" id="ARBA00023242"/>
    </source>
</evidence>
<dbReference type="EMBL" id="BRPK01000003">
    <property type="protein sequence ID" value="GLB36259.1"/>
    <property type="molecule type" value="Genomic_DNA"/>
</dbReference>
<evidence type="ECO:0000256" key="5">
    <source>
        <dbReference type="SAM" id="MobiDB-lite"/>
    </source>
</evidence>
<dbReference type="InterPro" id="IPR028160">
    <property type="entry name" value="Slx9-like"/>
</dbReference>